<dbReference type="InterPro" id="IPR001841">
    <property type="entry name" value="Znf_RING"/>
</dbReference>
<dbReference type="GO" id="GO:0043069">
    <property type="term" value="P:negative regulation of programmed cell death"/>
    <property type="evidence" value="ECO:0007669"/>
    <property type="project" value="UniProtKB-ARBA"/>
</dbReference>
<evidence type="ECO:0000313" key="16">
    <source>
        <dbReference type="EMBL" id="EEN48779.1"/>
    </source>
</evidence>
<comment type="catalytic activity">
    <reaction evidence="1">
        <text>S-ubiquitinyl-[E2 ubiquitin-conjugating enzyme]-L-cysteine + [acceptor protein]-L-lysine = [E2 ubiquitin-conjugating enzyme]-L-cysteine + N(6)-ubiquitinyl-[acceptor protein]-L-lysine.</text>
        <dbReference type="EC" id="2.3.2.27"/>
    </reaction>
</comment>
<keyword evidence="12" id="KW-0862">Zinc</keyword>
<feature type="region of interest" description="Disordered" evidence="14">
    <location>
        <begin position="300"/>
        <end position="350"/>
    </location>
</feature>
<dbReference type="PANTHER" id="PTHR10044">
    <property type="entry name" value="INHIBITOR OF APOPTOSIS"/>
    <property type="match status" value="1"/>
</dbReference>
<dbReference type="STRING" id="7739.C3ZDH3"/>
<evidence type="ECO:0000256" key="11">
    <source>
        <dbReference type="ARBA" id="ARBA00022786"/>
    </source>
</evidence>
<evidence type="ECO:0000256" key="10">
    <source>
        <dbReference type="ARBA" id="ARBA00022771"/>
    </source>
</evidence>
<evidence type="ECO:0000256" key="3">
    <source>
        <dbReference type="ARBA" id="ARBA00006672"/>
    </source>
</evidence>
<dbReference type="EMBL" id="GG666612">
    <property type="protein sequence ID" value="EEN48779.1"/>
    <property type="molecule type" value="Genomic_DNA"/>
</dbReference>
<keyword evidence="11" id="KW-0833">Ubl conjugation pathway</keyword>
<dbReference type="Gene3D" id="1.10.8.10">
    <property type="entry name" value="DNA helicase RuvA subunit, C-terminal domain"/>
    <property type="match status" value="3"/>
</dbReference>
<evidence type="ECO:0000256" key="1">
    <source>
        <dbReference type="ARBA" id="ARBA00000900"/>
    </source>
</evidence>
<dbReference type="AlphaFoldDB" id="C3ZDH3"/>
<keyword evidence="7" id="KW-0053">Apoptosis</keyword>
<feature type="region of interest" description="Disordered" evidence="14">
    <location>
        <begin position="367"/>
        <end position="393"/>
    </location>
</feature>
<gene>
    <name evidence="16" type="ORF">BRAFLDRAFT_117715</name>
</gene>
<dbReference type="FunFam" id="1.10.8.10:FF:000084">
    <property type="entry name" value="E3 ubiquitin-protein ligase XIAP"/>
    <property type="match status" value="2"/>
</dbReference>
<dbReference type="FunFam" id="1.10.1170.10:FF:000002">
    <property type="entry name" value="Baculoviral IAP repeat containing 7"/>
    <property type="match status" value="1"/>
</dbReference>
<feature type="region of interest" description="Disordered" evidence="14">
    <location>
        <begin position="761"/>
        <end position="801"/>
    </location>
</feature>
<dbReference type="SMART" id="SM00184">
    <property type="entry name" value="RING"/>
    <property type="match status" value="1"/>
</dbReference>
<dbReference type="eggNOG" id="KOG1101">
    <property type="taxonomic scope" value="Eukaryota"/>
</dbReference>
<evidence type="ECO:0000256" key="14">
    <source>
        <dbReference type="SAM" id="MobiDB-lite"/>
    </source>
</evidence>
<dbReference type="GO" id="GO:0061630">
    <property type="term" value="F:ubiquitin protein ligase activity"/>
    <property type="evidence" value="ECO:0007669"/>
    <property type="project" value="UniProtKB-EC"/>
</dbReference>
<keyword evidence="5" id="KW-0963">Cytoplasm</keyword>
<keyword evidence="10 13" id="KW-0863">Zinc-finger</keyword>
<keyword evidence="8" id="KW-0479">Metal-binding</keyword>
<dbReference type="InterPro" id="IPR050784">
    <property type="entry name" value="IAP"/>
</dbReference>
<accession>C3ZDH3</accession>
<reference evidence="16" key="1">
    <citation type="journal article" date="2008" name="Nature">
        <title>The amphioxus genome and the evolution of the chordate karyotype.</title>
        <authorList>
            <consortium name="US DOE Joint Genome Institute (JGI-PGF)"/>
            <person name="Putnam N.H."/>
            <person name="Butts T."/>
            <person name="Ferrier D.E.K."/>
            <person name="Furlong R.F."/>
            <person name="Hellsten U."/>
            <person name="Kawashima T."/>
            <person name="Robinson-Rechavi M."/>
            <person name="Shoguchi E."/>
            <person name="Terry A."/>
            <person name="Yu J.-K."/>
            <person name="Benito-Gutierrez E.L."/>
            <person name="Dubchak I."/>
            <person name="Garcia-Fernandez J."/>
            <person name="Gibson-Brown J.J."/>
            <person name="Grigoriev I.V."/>
            <person name="Horton A.C."/>
            <person name="de Jong P.J."/>
            <person name="Jurka J."/>
            <person name="Kapitonov V.V."/>
            <person name="Kohara Y."/>
            <person name="Kuroki Y."/>
            <person name="Lindquist E."/>
            <person name="Lucas S."/>
            <person name="Osoegawa K."/>
            <person name="Pennacchio L.A."/>
            <person name="Salamov A.A."/>
            <person name="Satou Y."/>
            <person name="Sauka-Spengler T."/>
            <person name="Schmutz J."/>
            <person name="Shin-I T."/>
            <person name="Toyoda A."/>
            <person name="Bronner-Fraser M."/>
            <person name="Fujiyama A."/>
            <person name="Holland L.Z."/>
            <person name="Holland P.W.H."/>
            <person name="Satoh N."/>
            <person name="Rokhsar D.S."/>
        </authorList>
    </citation>
    <scope>NUCLEOTIDE SEQUENCE [LARGE SCALE GENOMIC DNA]</scope>
    <source>
        <strain evidence="16">S238N-H82</strain>
        <tissue evidence="16">Testes</tissue>
    </source>
</reference>
<comment type="subcellular location">
    <subcellularLocation>
        <location evidence="2">Cytoplasm</location>
    </subcellularLocation>
</comment>
<proteinExistence type="inferred from homology"/>
<sequence>MTDVSRPPPRKSPDPSGPRAKLRARKPPGWRAKPPVPSSSIRFQAVPFTDSTPIRPQPPAAVSFNNGTPARLPVPSTAVCQSPGENSRHHDNSQSGASLIPSPSEAVRSVMTGAMRLTGLIPSPSEAVRSVMTGAMRLTGLIPSPSEAVRSVMTGAMRLTGLIPSPSEAVRSVMTGAMRLTGLIPSPSEAVRSVMTGAMRLTGLIPSPSEAVRSVMTGAMRLTGLVRETMVKVTHAASATTSVVTRTCCADNTKTESSHHTATFTTARQTESYQMAIPTDDNVEAGPPVQLGKMSVMAIPSDDSAKTGPQQGKAPLTKKCKALPFRKVPKSEQKPSSEATPDESQDLQQGKAPLTMKCKAVPFQKVAPVQKKSEQELSSESSPDENQDSQTDQELGQTYSVAQLRKLFGETYSVEKPEQSSNFSDTYMVSPQAQDLGSTFVVRAENSEEASALPYDSSDIVTAENVDDVDAKPFDSTFNKGKLCLMAIPTGPHEEEEEAGGPSPGATSAPQPPSLTDAMKSMVVKNIVREGYSLELVRHAVWRRLHAGGVLSGPELLQAVKDLEQEYTAAEKKLGDKVFLKEKEEVDLTLAMEDQVVLCVLSQGHDLETVRHVVWRRLQEGKGPFKSAPELLQAVADLKREYKQAGKKLEDSDKTFDEKTVEYKDGDGKTVDASRASLQRANSVVEAMVSPVVENVLRAGYDRDLVQHAVWRRFETHGENFASVAELLQALKDLEDEYARAKEKLGNDELPNMPPAVVTATTTATTPESENTLSTEDIPPSPTTDNGTARTISKVTTDDNVESELERYREEHTCKVCFDARIEVVFVPCGHYACCGHCAEGMAECPMCRRGVDSTVKVFFS</sequence>
<evidence type="ECO:0000256" key="2">
    <source>
        <dbReference type="ARBA" id="ARBA00004496"/>
    </source>
</evidence>
<comment type="similarity">
    <text evidence="3">Belongs to the IAP family.</text>
</comment>
<evidence type="ECO:0000259" key="15">
    <source>
        <dbReference type="PROSITE" id="PS50089"/>
    </source>
</evidence>
<dbReference type="PANTHER" id="PTHR10044:SF139">
    <property type="entry name" value="DEATH-ASSOCIATED INHIBITOR OF APOPTOSIS 2"/>
    <property type="match status" value="1"/>
</dbReference>
<evidence type="ECO:0000256" key="5">
    <source>
        <dbReference type="ARBA" id="ARBA00022490"/>
    </source>
</evidence>
<feature type="compositionally biased region" description="Polar residues" evidence="14">
    <location>
        <begin position="783"/>
        <end position="795"/>
    </location>
</feature>
<dbReference type="FunFam" id="3.30.40.10:FF:000184">
    <property type="entry name" value="Baculoviral IAP repeat containing 2"/>
    <property type="match status" value="1"/>
</dbReference>
<evidence type="ECO:0000256" key="9">
    <source>
        <dbReference type="ARBA" id="ARBA00022737"/>
    </source>
</evidence>
<evidence type="ECO:0000256" key="6">
    <source>
        <dbReference type="ARBA" id="ARBA00022679"/>
    </source>
</evidence>
<feature type="region of interest" description="Disordered" evidence="14">
    <location>
        <begin position="1"/>
        <end position="103"/>
    </location>
</feature>
<dbReference type="CDD" id="cd14321">
    <property type="entry name" value="UBA_IAPs"/>
    <property type="match status" value="1"/>
</dbReference>
<dbReference type="GO" id="GO:0006915">
    <property type="term" value="P:apoptotic process"/>
    <property type="evidence" value="ECO:0007669"/>
    <property type="project" value="UniProtKB-KW"/>
</dbReference>
<dbReference type="Pfam" id="PF21290">
    <property type="entry name" value="UBA_BIRC2-3"/>
    <property type="match status" value="1"/>
</dbReference>
<evidence type="ECO:0000256" key="7">
    <source>
        <dbReference type="ARBA" id="ARBA00022703"/>
    </source>
</evidence>
<dbReference type="Gene3D" id="3.30.40.10">
    <property type="entry name" value="Zinc/RING finger domain, C3HC4 (zinc finger)"/>
    <property type="match status" value="1"/>
</dbReference>
<feature type="domain" description="RING-type" evidence="15">
    <location>
        <begin position="814"/>
        <end position="849"/>
    </location>
</feature>
<feature type="region of interest" description="Disordered" evidence="14">
    <location>
        <begin position="492"/>
        <end position="516"/>
    </location>
</feature>
<dbReference type="PROSITE" id="PS50089">
    <property type="entry name" value="ZF_RING_2"/>
    <property type="match status" value="1"/>
</dbReference>
<keyword evidence="6" id="KW-0808">Transferase</keyword>
<keyword evidence="9" id="KW-0677">Repeat</keyword>
<dbReference type="InParanoid" id="C3ZDH3"/>
<dbReference type="SUPFAM" id="SSF57850">
    <property type="entry name" value="RING/U-box"/>
    <property type="match status" value="1"/>
</dbReference>
<evidence type="ECO:0000256" key="8">
    <source>
        <dbReference type="ARBA" id="ARBA00022723"/>
    </source>
</evidence>
<evidence type="ECO:0000256" key="4">
    <source>
        <dbReference type="ARBA" id="ARBA00012483"/>
    </source>
</evidence>
<dbReference type="GO" id="GO:0005737">
    <property type="term" value="C:cytoplasm"/>
    <property type="evidence" value="ECO:0007669"/>
    <property type="project" value="UniProtKB-SubCell"/>
</dbReference>
<evidence type="ECO:0000256" key="12">
    <source>
        <dbReference type="ARBA" id="ARBA00022833"/>
    </source>
</evidence>
<organism>
    <name type="scientific">Branchiostoma floridae</name>
    <name type="common">Florida lancelet</name>
    <name type="synonym">Amphioxus</name>
    <dbReference type="NCBI Taxonomy" id="7739"/>
    <lineage>
        <taxon>Eukaryota</taxon>
        <taxon>Metazoa</taxon>
        <taxon>Chordata</taxon>
        <taxon>Cephalochordata</taxon>
        <taxon>Leptocardii</taxon>
        <taxon>Amphioxiformes</taxon>
        <taxon>Branchiostomatidae</taxon>
        <taxon>Branchiostoma</taxon>
    </lineage>
</organism>
<protein>
    <recommendedName>
        <fullName evidence="4">RING-type E3 ubiquitin transferase</fullName>
        <ecNumber evidence="4">2.3.2.27</ecNumber>
    </recommendedName>
</protein>
<name>C3ZDH3_BRAFL</name>
<dbReference type="GO" id="GO:0008270">
    <property type="term" value="F:zinc ion binding"/>
    <property type="evidence" value="ECO:0007669"/>
    <property type="project" value="UniProtKB-KW"/>
</dbReference>
<dbReference type="InterPro" id="IPR048875">
    <property type="entry name" value="BIRC2-3-like_UBA"/>
</dbReference>
<dbReference type="InterPro" id="IPR013083">
    <property type="entry name" value="Znf_RING/FYVE/PHD"/>
</dbReference>
<evidence type="ECO:0000256" key="13">
    <source>
        <dbReference type="PROSITE-ProRule" id="PRU00175"/>
    </source>
</evidence>
<dbReference type="Pfam" id="PF13920">
    <property type="entry name" value="zf-C3HC4_3"/>
    <property type="match status" value="1"/>
</dbReference>
<dbReference type="EC" id="2.3.2.27" evidence="4"/>